<dbReference type="AlphaFoldDB" id="A0A975AXC5"/>
<dbReference type="KEGG" id="aaut:ACETAC_04540"/>
<accession>A0A975AXC5</accession>
<evidence type="ECO:0000313" key="3">
    <source>
        <dbReference type="Proteomes" id="UP000671913"/>
    </source>
</evidence>
<reference evidence="2" key="1">
    <citation type="submission" date="2020-08" db="EMBL/GenBank/DDBJ databases">
        <title>Genomic insights into the carbon and energy metabolism of the first obligate autotrophic acetogenic bacterium Aceticella autotrophica gen. nov., sp. nov.</title>
        <authorList>
            <person name="Toshchakov S.V."/>
            <person name="Elcheninov A.G."/>
            <person name="Kublanov I.V."/>
            <person name="Frolov E.N."/>
            <person name="Lebedinsky A.V."/>
        </authorList>
    </citation>
    <scope>NUCLEOTIDE SEQUENCE</scope>
    <source>
        <strain evidence="2">3443-3Ac</strain>
    </source>
</reference>
<sequence length="353" mass="40459">MIRKVFIGCNTAEGFYSFFDFLTNPEDANIIILKGGPGHGKSTFIRSIGEELISKGYDIELQFCSFDCNSLDALALPSHRFAIVATTGHHVKDPRYAGVVEEIINLGEYLCVEGVINHKRTIIEINNEIEEIFRRTYRYLSAAKLMRKNIEDVNSRLQDFAKVNLAAKDILAKTLERREVADHVGYERHLFASSITPEGYCTYIDTLIKGKEIYKILGDWGTGKTTILKKIGEDARAKGLGVEYYHHPLDAEKIEHLIIPKLNTAFITTDDISDEKCRASYNLNAYLKDIEYLEEKNEMEDLINSAVENLKKARKLHEKLENYYIPNMDFEGIDKCREKVLQKILENKYVKSR</sequence>
<dbReference type="EMBL" id="CP060096">
    <property type="protein sequence ID" value="QSZ28123.1"/>
    <property type="molecule type" value="Genomic_DNA"/>
</dbReference>
<dbReference type="InterPro" id="IPR027417">
    <property type="entry name" value="P-loop_NTPase"/>
</dbReference>
<dbReference type="Proteomes" id="UP000671913">
    <property type="component" value="Chromosome"/>
</dbReference>
<gene>
    <name evidence="2" type="ORF">ACETAC_04540</name>
</gene>
<protein>
    <submittedName>
        <fullName evidence="2">ATPase</fullName>
    </submittedName>
</protein>
<dbReference type="RefSeq" id="WP_284680862.1">
    <property type="nucleotide sequence ID" value="NZ_CP060096.1"/>
</dbReference>
<keyword evidence="3" id="KW-1185">Reference proteome</keyword>
<evidence type="ECO:0000313" key="2">
    <source>
        <dbReference type="EMBL" id="QSZ28123.1"/>
    </source>
</evidence>
<name>A0A975AXC5_9THEO</name>
<organism evidence="2 3">
    <name type="scientific">Aceticella autotrophica</name>
    <dbReference type="NCBI Taxonomy" id="2755338"/>
    <lineage>
        <taxon>Bacteria</taxon>
        <taxon>Bacillati</taxon>
        <taxon>Bacillota</taxon>
        <taxon>Clostridia</taxon>
        <taxon>Thermoanaerobacterales</taxon>
        <taxon>Thermoanaerobacteraceae</taxon>
        <taxon>Aceticella</taxon>
    </lineage>
</organism>
<evidence type="ECO:0000256" key="1">
    <source>
        <dbReference type="SAM" id="Coils"/>
    </source>
</evidence>
<proteinExistence type="predicted"/>
<dbReference type="SUPFAM" id="SSF52540">
    <property type="entry name" value="P-loop containing nucleoside triphosphate hydrolases"/>
    <property type="match status" value="2"/>
</dbReference>
<keyword evidence="1" id="KW-0175">Coiled coil</keyword>
<feature type="coiled-coil region" evidence="1">
    <location>
        <begin position="296"/>
        <end position="323"/>
    </location>
</feature>